<dbReference type="InterPro" id="IPR001597">
    <property type="entry name" value="ArAA_b-elim_lyase/Thr_aldolase"/>
</dbReference>
<comment type="similarity">
    <text evidence="2">Belongs to the threonine aldolase family.</text>
</comment>
<feature type="domain" description="Aromatic amino acid beta-eliminating lyase/threonine aldolase" evidence="4">
    <location>
        <begin position="7"/>
        <end position="292"/>
    </location>
</feature>
<dbReference type="Gene3D" id="3.40.640.10">
    <property type="entry name" value="Type I PLP-dependent aspartate aminotransferase-like (Major domain)"/>
    <property type="match status" value="1"/>
</dbReference>
<dbReference type="CDD" id="cd06502">
    <property type="entry name" value="TA_like"/>
    <property type="match status" value="1"/>
</dbReference>
<dbReference type="InterPro" id="IPR015421">
    <property type="entry name" value="PyrdxlP-dep_Trfase_major"/>
</dbReference>
<dbReference type="Gene3D" id="3.90.1150.10">
    <property type="entry name" value="Aspartate Aminotransferase, domain 1"/>
    <property type="match status" value="1"/>
</dbReference>
<dbReference type="EMBL" id="PDSK01000096">
    <property type="protein sequence ID" value="PIE33593.1"/>
    <property type="molecule type" value="Genomic_DNA"/>
</dbReference>
<proteinExistence type="inferred from homology"/>
<comment type="cofactor">
    <cofactor evidence="1">
        <name>pyridoxal 5'-phosphate</name>
        <dbReference type="ChEBI" id="CHEBI:597326"/>
    </cofactor>
</comment>
<dbReference type="GO" id="GO:0006520">
    <property type="term" value="P:amino acid metabolic process"/>
    <property type="evidence" value="ECO:0007669"/>
    <property type="project" value="InterPro"/>
</dbReference>
<evidence type="ECO:0000313" key="5">
    <source>
        <dbReference type="EMBL" id="PIE33593.1"/>
    </source>
</evidence>
<comment type="caution">
    <text evidence="5">The sequence shown here is derived from an EMBL/GenBank/DDBJ whole genome shotgun (WGS) entry which is preliminary data.</text>
</comment>
<dbReference type="PANTHER" id="PTHR48097">
    <property type="entry name" value="L-THREONINE ALDOLASE-RELATED"/>
    <property type="match status" value="1"/>
</dbReference>
<reference evidence="5 6" key="1">
    <citation type="submission" date="2017-10" db="EMBL/GenBank/DDBJ databases">
        <title>Novel microbial diversity and functional potential in the marine mammal oral microbiome.</title>
        <authorList>
            <person name="Dudek N.K."/>
            <person name="Sun C.L."/>
            <person name="Burstein D."/>
            <person name="Kantor R.S."/>
            <person name="Aliaga Goltsman D.S."/>
            <person name="Bik E.M."/>
            <person name="Thomas B.C."/>
            <person name="Banfield J.F."/>
            <person name="Relman D.A."/>
        </authorList>
    </citation>
    <scope>NUCLEOTIDE SEQUENCE [LARGE SCALE GENOMIC DNA]</scope>
    <source>
        <strain evidence="5">DOLJORAL78_47_16</strain>
    </source>
</reference>
<keyword evidence="3" id="KW-0663">Pyridoxal phosphate</keyword>
<protein>
    <submittedName>
        <fullName evidence="5">Threonine aldolase</fullName>
    </submittedName>
</protein>
<evidence type="ECO:0000256" key="2">
    <source>
        <dbReference type="ARBA" id="ARBA00006966"/>
    </source>
</evidence>
<evidence type="ECO:0000313" key="6">
    <source>
        <dbReference type="Proteomes" id="UP000230821"/>
    </source>
</evidence>
<dbReference type="Proteomes" id="UP000230821">
    <property type="component" value="Unassembled WGS sequence"/>
</dbReference>
<dbReference type="AlphaFoldDB" id="A0A2G6KD33"/>
<name>A0A2G6KD33_9BACT</name>
<dbReference type="Pfam" id="PF01212">
    <property type="entry name" value="Beta_elim_lyase"/>
    <property type="match status" value="1"/>
</dbReference>
<dbReference type="SUPFAM" id="SSF53383">
    <property type="entry name" value="PLP-dependent transferases"/>
    <property type="match status" value="1"/>
</dbReference>
<evidence type="ECO:0000256" key="3">
    <source>
        <dbReference type="ARBA" id="ARBA00022898"/>
    </source>
</evidence>
<organism evidence="5 6">
    <name type="scientific">candidate division KSB3 bacterium</name>
    <dbReference type="NCBI Taxonomy" id="2044937"/>
    <lineage>
        <taxon>Bacteria</taxon>
        <taxon>candidate division KSB3</taxon>
    </lineage>
</organism>
<evidence type="ECO:0000256" key="1">
    <source>
        <dbReference type="ARBA" id="ARBA00001933"/>
    </source>
</evidence>
<accession>A0A2G6KD33</accession>
<gene>
    <name evidence="5" type="ORF">CSA56_10770</name>
</gene>
<evidence type="ECO:0000259" key="4">
    <source>
        <dbReference type="Pfam" id="PF01212"/>
    </source>
</evidence>
<dbReference type="PANTHER" id="PTHR48097:SF5">
    <property type="entry name" value="LOW SPECIFICITY L-THREONINE ALDOLASE"/>
    <property type="match status" value="1"/>
</dbReference>
<sequence>MKNVKHFASDNFAGTHPAILKALSNANNGHTVAYGDDSVTEAAIEKFQHYFGEDIEVYFVFGGTGANVTGLQALAASYHGIVCADSAHINVDECGAPEKFTGCKLLTVPSQDGKISIEQIEPFLSHLGVEHHSQPKVISITQATERGTLYTPEEIETLAAFAHQHDMFLHVDGARICNAAAALDMNLSDISKDVGVDVLSFGGTKNGMMFGEAVIFFKKSLAKQFTFIRKQSMQLYSKMRFISAQFDAYLSNDLWLKNARHANDMAQLLVNELKKIPQITITQAVQANAIFAVFPEAIIPKLQQSYYFYVWNEQTSEIRLMTSFDTTKKDVKNFVQALKKVLNQNEL</sequence>
<dbReference type="InterPro" id="IPR015424">
    <property type="entry name" value="PyrdxlP-dep_Trfase"/>
</dbReference>
<dbReference type="GO" id="GO:0016829">
    <property type="term" value="F:lyase activity"/>
    <property type="evidence" value="ECO:0007669"/>
    <property type="project" value="InterPro"/>
</dbReference>
<dbReference type="InterPro" id="IPR015422">
    <property type="entry name" value="PyrdxlP-dep_Trfase_small"/>
</dbReference>